<reference evidence="1 2" key="1">
    <citation type="submission" date="2018-06" db="EMBL/GenBank/DDBJ databases">
        <title>Genomic Encyclopedia of Archaeal and Bacterial Type Strains, Phase II (KMG-II): from individual species to whole genera.</title>
        <authorList>
            <person name="Goeker M."/>
        </authorList>
    </citation>
    <scope>NUCLEOTIDE SEQUENCE [LARGE SCALE GENOMIC DNA]</scope>
    <source>
        <strain evidence="1 2">DSM 23857</strain>
    </source>
</reference>
<comment type="caution">
    <text evidence="1">The sequence shown here is derived from an EMBL/GenBank/DDBJ whole genome shotgun (WGS) entry which is preliminary data.</text>
</comment>
<organism evidence="1 2">
    <name type="scientific">Chitinophaga skermanii</name>
    <dbReference type="NCBI Taxonomy" id="331697"/>
    <lineage>
        <taxon>Bacteria</taxon>
        <taxon>Pseudomonadati</taxon>
        <taxon>Bacteroidota</taxon>
        <taxon>Chitinophagia</taxon>
        <taxon>Chitinophagales</taxon>
        <taxon>Chitinophagaceae</taxon>
        <taxon>Chitinophaga</taxon>
    </lineage>
</organism>
<gene>
    <name evidence="1" type="ORF">LX64_00808</name>
</gene>
<dbReference type="EMBL" id="QLLL01000001">
    <property type="protein sequence ID" value="RAJ11199.1"/>
    <property type="molecule type" value="Genomic_DNA"/>
</dbReference>
<evidence type="ECO:0000313" key="1">
    <source>
        <dbReference type="EMBL" id="RAJ11199.1"/>
    </source>
</evidence>
<dbReference type="AlphaFoldDB" id="A0A327R2Z0"/>
<sequence length="724" mass="82413">MTNISNYGANAIAYIDKQAAPMLIMKPYAVYLLDDGLYVVLNMPNCRIALRMVHLHGATFFSITHTHRNHQYNFTLQTHLATYQVNLQLPSKNGFLHFTCSITPKMNFHIGSSPRDLILLDHPEPSFNGEIYASQVGPRTGFIFGGLKNPYSGSFFYVQNFTLLNEYCEQTQTNINNTVGGQWPELGFALPSKEDKPLTAGTTYTISDVYFKVVPGMLTTPTEIATTYLSLLAEWYQLVPKPGTQYQHWPTLANKTMRGLQHNPGCWLQVKGKQYLNAYVCDYKTPPEIMVQLSASVPLEAFSRWRGKKFEIVQQLIQALDQFYDDNTHAVLRWLPAAAHSLDGSEEHKQPNVMDAWYIHHALYNLSVLAERGYKNAEQLFFNSVDFVIKVARHFQYRWPIFFDIHTLAVIKAEAQPGKGGEKDVAGLYALVMLQAWELTREEKYFQEAVQAANALASEGFKMLYQSNNTAFAAVAMLRLYAETKQTHFLEQSYICMANLFVNTAFWECKYGNSKHYPTFFSIFPLDDANYAAAYEERDIMNAFREYLLLAPNDVLPALRDLLPEYIRYTIHRAPYYYPPNLPADIIATDVRMGEIDRDLWIPLEDFQIGYEPLGQVGQEVYGLGLPFEILTHHYIRLEDVGCYVFLDYPFEVVSAKTGQSITLQILGSAAYSCRLVLVCMNKAVGNWEVIAENKVIHPGSVEKGLLEFTLAAQQTITIRLPQP</sequence>
<dbReference type="Proteomes" id="UP000249547">
    <property type="component" value="Unassembled WGS sequence"/>
</dbReference>
<dbReference type="OrthoDB" id="7520791at2"/>
<protein>
    <submittedName>
        <fullName evidence="1">Uncharacterized protein</fullName>
    </submittedName>
</protein>
<name>A0A327R2Z0_9BACT</name>
<evidence type="ECO:0000313" key="2">
    <source>
        <dbReference type="Proteomes" id="UP000249547"/>
    </source>
</evidence>
<dbReference type="RefSeq" id="WP_111596294.1">
    <property type="nucleotide sequence ID" value="NZ_QLLL01000001.1"/>
</dbReference>
<proteinExistence type="predicted"/>
<keyword evidence="2" id="KW-1185">Reference proteome</keyword>
<accession>A0A327R2Z0</accession>